<comment type="caution">
    <text evidence="2">The sequence shown here is derived from an EMBL/GenBank/DDBJ whole genome shotgun (WGS) entry which is preliminary data.</text>
</comment>
<reference evidence="3" key="1">
    <citation type="journal article" date="2019" name="Int. J. Syst. Evol. Microbiol.">
        <title>The Global Catalogue of Microorganisms (GCM) 10K type strain sequencing project: providing services to taxonomists for standard genome sequencing and annotation.</title>
        <authorList>
            <consortium name="The Broad Institute Genomics Platform"/>
            <consortium name="The Broad Institute Genome Sequencing Center for Infectious Disease"/>
            <person name="Wu L."/>
            <person name="Ma J."/>
        </authorList>
    </citation>
    <scope>NUCLEOTIDE SEQUENCE [LARGE SCALE GENOMIC DNA]</scope>
    <source>
        <strain evidence="3">CGMCC 1.3685</strain>
    </source>
</reference>
<dbReference type="Proteomes" id="UP000606115">
    <property type="component" value="Unassembled WGS sequence"/>
</dbReference>
<proteinExistence type="predicted"/>
<gene>
    <name evidence="2" type="ORF">GCM10007173_06510</name>
</gene>
<evidence type="ECO:0000259" key="1">
    <source>
        <dbReference type="Pfam" id="PF04961"/>
    </source>
</evidence>
<accession>A0ABQ2D9M8</accession>
<dbReference type="Pfam" id="PF04961">
    <property type="entry name" value="FTCD_C"/>
    <property type="match status" value="1"/>
</dbReference>
<dbReference type="InterPro" id="IPR007044">
    <property type="entry name" value="Cyclodeamin/CycHdrlase"/>
</dbReference>
<sequence length="204" mass="21510">MISSETVTSYLERLASKAPTPGGGAAAAMQVAQGAALVSMVAEFTAGPRFRDVEAEAEQIAKRARILMRSALYAAQEDERCFGQLSNAYRIPKDQTVQRSAAIQEATVVASEPLVSTVEISAVVVTLAQRLLVIGNPSVLSDVAAAAEAARAATRTAVVTLQMNIAALNDQKHRERLSDTVNQAMATIAEAELLSDQVRAAVTV</sequence>
<organism evidence="2 3">
    <name type="scientific">Glutamicibacter ardleyensis</name>
    <dbReference type="NCBI Taxonomy" id="225894"/>
    <lineage>
        <taxon>Bacteria</taxon>
        <taxon>Bacillati</taxon>
        <taxon>Actinomycetota</taxon>
        <taxon>Actinomycetes</taxon>
        <taxon>Micrococcales</taxon>
        <taxon>Micrococcaceae</taxon>
        <taxon>Glutamicibacter</taxon>
    </lineage>
</organism>
<evidence type="ECO:0000313" key="3">
    <source>
        <dbReference type="Proteomes" id="UP000606115"/>
    </source>
</evidence>
<dbReference type="RefSeq" id="WP_188683626.1">
    <property type="nucleotide sequence ID" value="NZ_BMKX01000001.1"/>
</dbReference>
<dbReference type="EMBL" id="BMKX01000001">
    <property type="protein sequence ID" value="GGJ50658.1"/>
    <property type="molecule type" value="Genomic_DNA"/>
</dbReference>
<dbReference type="GeneID" id="303303047"/>
<dbReference type="Gene3D" id="1.20.120.680">
    <property type="entry name" value="Formiminotetrahydrofolate cyclodeaminase monomer, up-and-down helical bundle"/>
    <property type="match status" value="1"/>
</dbReference>
<feature type="domain" description="Cyclodeaminase/cyclohydrolase" evidence="1">
    <location>
        <begin position="6"/>
        <end position="182"/>
    </location>
</feature>
<protein>
    <submittedName>
        <fullName evidence="2">Formiminotransferase-cyclodeaminase</fullName>
    </submittedName>
</protein>
<keyword evidence="3" id="KW-1185">Reference proteome</keyword>
<evidence type="ECO:0000313" key="2">
    <source>
        <dbReference type="EMBL" id="GGJ50658.1"/>
    </source>
</evidence>
<dbReference type="InterPro" id="IPR036178">
    <property type="entry name" value="Formintransfe-cycloase-like_sf"/>
</dbReference>
<name>A0ABQ2D9M8_9MICC</name>
<dbReference type="SUPFAM" id="SSF101262">
    <property type="entry name" value="Methenyltetrahydrofolate cyclohydrolase-like"/>
    <property type="match status" value="1"/>
</dbReference>